<accession>Q24CC2</accession>
<dbReference type="KEGG" id="tet:TTHERM_01079290"/>
<dbReference type="Pfam" id="PF02207">
    <property type="entry name" value="zf-UBR"/>
    <property type="match status" value="1"/>
</dbReference>
<keyword evidence="4" id="KW-0472">Membrane</keyword>
<dbReference type="InterPro" id="IPR047504">
    <property type="entry name" value="FBXO11_UBR-box"/>
</dbReference>
<evidence type="ECO:0000256" key="4">
    <source>
        <dbReference type="SAM" id="Phobius"/>
    </source>
</evidence>
<dbReference type="Gene3D" id="1.10.287.70">
    <property type="match status" value="1"/>
</dbReference>
<keyword evidence="3" id="KW-0862">Zinc</keyword>
<dbReference type="InterPro" id="IPR003126">
    <property type="entry name" value="Znf_UBR"/>
</dbReference>
<evidence type="ECO:0000256" key="3">
    <source>
        <dbReference type="ARBA" id="ARBA00022833"/>
    </source>
</evidence>
<dbReference type="HOGENOM" id="CLU_232177_0_0_1"/>
<feature type="transmembrane region" description="Helical" evidence="4">
    <location>
        <begin position="2023"/>
        <end position="2050"/>
    </location>
</feature>
<dbReference type="PANTHER" id="PTHR45816">
    <property type="entry name" value="MIR DOMAIN-CONTAINING PROTEIN"/>
    <property type="match status" value="1"/>
</dbReference>
<evidence type="ECO:0000313" key="6">
    <source>
        <dbReference type="EMBL" id="EAS05452.2"/>
    </source>
</evidence>
<gene>
    <name evidence="6" type="ORF">TTHERM_01079290</name>
</gene>
<dbReference type="SMART" id="SM00396">
    <property type="entry name" value="ZnF_UBR1"/>
    <property type="match status" value="1"/>
</dbReference>
<organism evidence="6 7">
    <name type="scientific">Tetrahymena thermophila (strain SB210)</name>
    <dbReference type="NCBI Taxonomy" id="312017"/>
    <lineage>
        <taxon>Eukaryota</taxon>
        <taxon>Sar</taxon>
        <taxon>Alveolata</taxon>
        <taxon>Ciliophora</taxon>
        <taxon>Intramacronucleata</taxon>
        <taxon>Oligohymenophorea</taxon>
        <taxon>Hymenostomatida</taxon>
        <taxon>Tetrahymenina</taxon>
        <taxon>Tetrahymenidae</taxon>
        <taxon>Tetrahymena</taxon>
    </lineage>
</organism>
<feature type="domain" description="UBR-type" evidence="5">
    <location>
        <begin position="27"/>
        <end position="89"/>
    </location>
</feature>
<feature type="transmembrane region" description="Helical" evidence="4">
    <location>
        <begin position="1946"/>
        <end position="1965"/>
    </location>
</feature>
<feature type="transmembrane region" description="Helical" evidence="4">
    <location>
        <begin position="1897"/>
        <end position="1925"/>
    </location>
</feature>
<reference evidence="7" key="1">
    <citation type="journal article" date="2006" name="PLoS Biol.">
        <title>Macronuclear genome sequence of the ciliate Tetrahymena thermophila, a model eukaryote.</title>
        <authorList>
            <person name="Eisen J.A."/>
            <person name="Coyne R.S."/>
            <person name="Wu M."/>
            <person name="Wu D."/>
            <person name="Thiagarajan M."/>
            <person name="Wortman J.R."/>
            <person name="Badger J.H."/>
            <person name="Ren Q."/>
            <person name="Amedeo P."/>
            <person name="Jones K.M."/>
            <person name="Tallon L.J."/>
            <person name="Delcher A.L."/>
            <person name="Salzberg S.L."/>
            <person name="Silva J.C."/>
            <person name="Haas B.J."/>
            <person name="Majoros W.H."/>
            <person name="Farzad M."/>
            <person name="Carlton J.M."/>
            <person name="Smith R.K. Jr."/>
            <person name="Garg J."/>
            <person name="Pearlman R.E."/>
            <person name="Karrer K.M."/>
            <person name="Sun L."/>
            <person name="Manning G."/>
            <person name="Elde N.C."/>
            <person name="Turkewitz A.P."/>
            <person name="Asai D.J."/>
            <person name="Wilkes D.E."/>
            <person name="Wang Y."/>
            <person name="Cai H."/>
            <person name="Collins K."/>
            <person name="Stewart B.A."/>
            <person name="Lee S.R."/>
            <person name="Wilamowska K."/>
            <person name="Weinberg Z."/>
            <person name="Ruzzo W.L."/>
            <person name="Wloga D."/>
            <person name="Gaertig J."/>
            <person name="Frankel J."/>
            <person name="Tsao C.-C."/>
            <person name="Gorovsky M.A."/>
            <person name="Keeling P.J."/>
            <person name="Waller R.F."/>
            <person name="Patron N.J."/>
            <person name="Cherry J.M."/>
            <person name="Stover N.A."/>
            <person name="Krieger C.J."/>
            <person name="del Toro C."/>
            <person name="Ryder H.F."/>
            <person name="Williamson S.C."/>
            <person name="Barbeau R.A."/>
            <person name="Hamilton E.P."/>
            <person name="Orias E."/>
        </authorList>
    </citation>
    <scope>NUCLEOTIDE SEQUENCE [LARGE SCALE GENOMIC DNA]</scope>
    <source>
        <strain evidence="7">SB210</strain>
    </source>
</reference>
<protein>
    <submittedName>
        <fullName evidence="6">Cation channel family transporter</fullName>
    </submittedName>
</protein>
<dbReference type="CDD" id="cd19676">
    <property type="entry name" value="UBR-box_UBR6_FBXO11"/>
    <property type="match status" value="1"/>
</dbReference>
<dbReference type="eggNOG" id="KOG1776">
    <property type="taxonomic scope" value="Eukaryota"/>
</dbReference>
<dbReference type="GeneID" id="7826379"/>
<evidence type="ECO:0000259" key="5">
    <source>
        <dbReference type="SMART" id="SM00396"/>
    </source>
</evidence>
<dbReference type="InterPro" id="IPR015925">
    <property type="entry name" value="Ryanodine_IP3_receptor"/>
</dbReference>
<feature type="transmembrane region" description="Helical" evidence="4">
    <location>
        <begin position="1825"/>
        <end position="1846"/>
    </location>
</feature>
<sequence>MNKKLLFELENHYTYHIEAQNLVEKEHACSFLQTGKKSILQDQYICLDCFPSERYGVCKYCIGYCHEGHNIKYFRKSRFFCDCAMLGHKFRQREILIVKDCFLYHIDTNFRKKFYMCPRCNISLCFFCAYDSKHRAHFEVHDRAELRGLESKSIFLNNNQDQIFSSSNLNTSALFMKGKQMKKMKQIVTRIPTTDNLQEYVLTNKNQKCECDDCTHHRVSRMRSFITRYKQIITQNRLDDCIINTLFNFLFENEAIYMGLFQKFEAHMSLMRTKFTKMGNENQIAQLAEDNSFLDYVFIHDNLQLVNLHNNTKKRFLKLNSKFLNITTTEYIHNIIMNMPNTIQVIDSYSMNWYEKIVEFLMQIYILLIKDDISQLRKIETKTIENYSPFQRMGIRDFSQHYNQKGYIVLNYQNISKEIKQYIDLISEIDFSINIQNKLLNFSLKIIKAILKCRLISGSKEQAFLKKILNTLNVELQKFTTEEASEIISEKSLVLLSDILVLCFFHQKDLQFETELVNQGLLKRTFQEKLSKNSEGQKIADDMNFPDITVEKKKFYFLYEGDDQNNMNIYKILFGTILNIQMNKKFLDSTPQGFQKIQSNIQKLMREQCVSSTLYIEGIRRCTEESYNSYVILKDLFSKKNVLKEPRKNLDKLIDKYVLGKKITDSFSPPEIIEDLKNELFDILNQIISTDEYEFFLILINNKTLKSSASYSKSDKKNYPLKLKEFQAKIVRSGIDISIIRLFQYYFFIHPKSSVKTNIHTFRNSSPNYMQPFAVLNKCLDILKVYGYENIDNMAALMQKNNLEIIQKLIDQTDSYLEFSTFYHDLLTSLKEKETFPQPLLIFDHFEHVLDHVDTKYYDVTELSSFLYQNLLRFRTNMYESILIIIEKYDSRTKKKEDYYEKSSVLYHCFQSISRNVLMIVDEMFEGGLFSKKTMKPHKYIKKGISESLKHVNNKFNTILEDDCFVITANDSNNFTKLKEISQTQEDHIAFKTIQLFAICMKLLNILMENNETIFPQKNIDILTEIFPDMSNSHLSEQTFAFLEELYQDSEYFIDIQTEMFRFFNIHFLKAKNVIQSFEKRNFEMNLLIGSDLKVDKLSTKIFALKSNIQNLEKLLRANIQGFVSKVKIFQKMLKKQLNFLKDFGLYAIFLPFENIISFTKLVGDANFLNGRELMKIQELVIEFIFIRDLFTHVMLKSQIPRNLKQQQANALLEQKSSTPEGKLFGKIEDIFEKYEQRLVNKKYIKIYKKHMSRSSGIVEPKNINPQYYDFYKEIINFIDNLGNKQNESILIEKSPLYQIHYQQIKLKNFCKISSIFMNYILNQIKQPSALYPYSKLQSCEYYNYNSMCNHVKLMNRLLILDTTLFQGIIREYLEESPANKELFVSILQIVAQYMPQLFSLVKNYETNFEDNTLRWIGDLSVEFIQLFRYLAEEQHEYLQKIIGEQGILRRMIGLCELLFKSWQIDTLTSKKAQAQLLMEGGISQTFIKLFTYSMIGLAEMHLGPCLENQNLTIQLFNQQKMWQIITKILIKKATSDMLTLQTVRVYVLELVISLLEGQNNYILENISSVVNYKVLEETFLQTFKHIVKTFLNIEINESSQDNTNLYFIPEKLIQIYKYQLGENLHQSVLLEEKNQPIKILVSISKILNNYKKISQEVSTYVNFYKKRISDPANYRTTYNGIITTGFKFLDGIVQTIELVDSLGNLIEYQYIIPPQCFFLSYETQNQFLENVDRSNNGSKLGSMIDAIPHFMIEMEENRKFFKNYSPLWPKLLQIVMFDSDHSKPVILLAVINFIITIFVSFSYKIEDGQVVREHTTFVKVLGKLNVYLSMIILSFYLLLRFKIYYRIDVSELQTQQNIANKEEYKKQDSKENKIRMQIQKILLIYSIFKRKDLLPFFLILILSLCGIYISEFFFYLLCLCFVFVNKTMNSVLQALKMRWRKFLGIFLLILILLNMYAFTGFTSFSQRFQLNVLGPQGEYIDEQLCDTPYHCLISLVLYGLREDNGIGTFGYNMSFANSNYDFYTTFIFDFSFFIIISQIMLNVISGIIIDAFADLRDEQHQTEFDIENVCFICDIQKWEFEKNGFNFARHTTKIHNIWNYVNFLVYLNILGRENANGTETYVMNQNLDSNKSWIPNQKTLEFYKK</sequence>
<dbReference type="Proteomes" id="UP000009168">
    <property type="component" value="Unassembled WGS sequence"/>
</dbReference>
<dbReference type="RefSeq" id="XP_001025697.2">
    <property type="nucleotide sequence ID" value="XM_001025697.2"/>
</dbReference>
<proteinExistence type="predicted"/>
<dbReference type="GO" id="GO:0006816">
    <property type="term" value="P:calcium ion transport"/>
    <property type="evidence" value="ECO:0007669"/>
    <property type="project" value="InterPro"/>
</dbReference>
<evidence type="ECO:0000256" key="1">
    <source>
        <dbReference type="ARBA" id="ARBA00022723"/>
    </source>
</evidence>
<keyword evidence="1" id="KW-0479">Metal-binding</keyword>
<keyword evidence="2" id="KW-0863">Zinc-finger</keyword>
<dbReference type="EMBL" id="GG662371">
    <property type="protein sequence ID" value="EAS05452.2"/>
    <property type="molecule type" value="Genomic_DNA"/>
</dbReference>
<dbReference type="eggNOG" id="KOG3533">
    <property type="taxonomic scope" value="Eukaryota"/>
</dbReference>
<keyword evidence="4" id="KW-1133">Transmembrane helix</keyword>
<dbReference type="OrthoDB" id="299843at2759"/>
<feature type="transmembrane region" description="Helical" evidence="4">
    <location>
        <begin position="1786"/>
        <end position="1804"/>
    </location>
</feature>
<dbReference type="PANTHER" id="PTHR45816:SF4">
    <property type="entry name" value="RYR_IP3R HOMOLOGY ASSOCIATED DOMAIN-CONTAINING PROTEIN"/>
    <property type="match status" value="1"/>
</dbReference>
<keyword evidence="7" id="KW-1185">Reference proteome</keyword>
<dbReference type="InParanoid" id="Q24CC2"/>
<dbReference type="GO" id="GO:0008270">
    <property type="term" value="F:zinc ion binding"/>
    <property type="evidence" value="ECO:0007669"/>
    <property type="project" value="UniProtKB-KW"/>
</dbReference>
<evidence type="ECO:0000256" key="2">
    <source>
        <dbReference type="ARBA" id="ARBA00022771"/>
    </source>
</evidence>
<evidence type="ECO:0000313" key="7">
    <source>
        <dbReference type="Proteomes" id="UP000009168"/>
    </source>
</evidence>
<name>Q24CC2_TETTS</name>
<keyword evidence="4" id="KW-0812">Transmembrane</keyword>